<accession>A0A6J5REZ2</accession>
<evidence type="ECO:0000313" key="2">
    <source>
        <dbReference type="EMBL" id="CAB4205306.1"/>
    </source>
</evidence>
<proteinExistence type="predicted"/>
<evidence type="ECO:0000313" key="1">
    <source>
        <dbReference type="EMBL" id="CAB4196090.1"/>
    </source>
</evidence>
<organism evidence="1">
    <name type="scientific">uncultured Caudovirales phage</name>
    <dbReference type="NCBI Taxonomy" id="2100421"/>
    <lineage>
        <taxon>Viruses</taxon>
        <taxon>Duplodnaviria</taxon>
        <taxon>Heunggongvirae</taxon>
        <taxon>Uroviricota</taxon>
        <taxon>Caudoviricetes</taxon>
        <taxon>Peduoviridae</taxon>
        <taxon>Maltschvirus</taxon>
        <taxon>Maltschvirus maltsch</taxon>
    </lineage>
</organism>
<dbReference type="EMBL" id="LR797239">
    <property type="protein sequence ID" value="CAB4196090.1"/>
    <property type="molecule type" value="Genomic_DNA"/>
</dbReference>
<reference evidence="1" key="1">
    <citation type="submission" date="2020-05" db="EMBL/GenBank/DDBJ databases">
        <authorList>
            <person name="Chiriac C."/>
            <person name="Salcher M."/>
            <person name="Ghai R."/>
            <person name="Kavagutti S V."/>
        </authorList>
    </citation>
    <scope>NUCLEOTIDE SEQUENCE</scope>
</reference>
<gene>
    <name evidence="1" type="ORF">UFOVP1287_51</name>
    <name evidence="2" type="ORF">UFOVP1408_62</name>
</gene>
<name>A0A6J5REZ2_9CAUD</name>
<dbReference type="EMBL" id="LR797355">
    <property type="protein sequence ID" value="CAB4205306.1"/>
    <property type="molecule type" value="Genomic_DNA"/>
</dbReference>
<sequence>MTRPIPLPLLPIGTKDPFQSDLLRALTTFHQDLVGQLNSQVQGLGQTLTSGGTIYVNAAMHHVTGDRVITTIDCPRDFTGPVWLFADDEWTLEIGGNIGSAAAPKANTALMVVYDGSTWYPAS</sequence>
<protein>
    <submittedName>
        <fullName evidence="1">Uncharacterized protein</fullName>
    </submittedName>
</protein>